<dbReference type="SMART" id="SM00267">
    <property type="entry name" value="GGDEF"/>
    <property type="match status" value="1"/>
</dbReference>
<dbReference type="InterPro" id="IPR043128">
    <property type="entry name" value="Rev_trsase/Diguanyl_cyclase"/>
</dbReference>
<dbReference type="SUPFAM" id="SSF55781">
    <property type="entry name" value="GAF domain-like"/>
    <property type="match status" value="1"/>
</dbReference>
<dbReference type="InterPro" id="IPR003018">
    <property type="entry name" value="GAF"/>
</dbReference>
<dbReference type="Proteomes" id="UP000295611">
    <property type="component" value="Unassembled WGS sequence"/>
</dbReference>
<dbReference type="Gene3D" id="3.30.450.40">
    <property type="match status" value="1"/>
</dbReference>
<sequence length="326" mass="35618">MLPAPVPENESLRLAALDSFDLLYTPAEERFDRLTRVAAQALSMPIALISLVGREQQWFKSRVGCAWSETPRPLSICAHAILLDDALVVPDILLDHRFHDYPLVGGVPDVRFYAGVPLRLAFGFKVGTLCVMDTQPRTLDANQLTTLLDLARAVEETLLQDRMAQAHPSEGGLMSCSQRPSLLDAASGCWNRAGFEALLQAEAAHARQHELPFALLMLSVEGLSADEPVLVAEVASRLRRVLQGAGIVTRFSPESFVLLISPCDKPMLGRIQRRVRAAIQERPFSGRAVTVSCGGAMVGYPGFDVALALVDADRRLQQARRRAGAM</sequence>
<evidence type="ECO:0000313" key="2">
    <source>
        <dbReference type="EMBL" id="TDR73066.1"/>
    </source>
</evidence>
<dbReference type="SMART" id="SM00065">
    <property type="entry name" value="GAF"/>
    <property type="match status" value="1"/>
</dbReference>
<evidence type="ECO:0000313" key="3">
    <source>
        <dbReference type="Proteomes" id="UP000295611"/>
    </source>
</evidence>
<dbReference type="InterPro" id="IPR029016">
    <property type="entry name" value="GAF-like_dom_sf"/>
</dbReference>
<dbReference type="Pfam" id="PF00990">
    <property type="entry name" value="GGDEF"/>
    <property type="match status" value="1"/>
</dbReference>
<dbReference type="PANTHER" id="PTHR43102:SF2">
    <property type="entry name" value="GAF DOMAIN-CONTAINING PROTEIN"/>
    <property type="match status" value="1"/>
</dbReference>
<dbReference type="EMBL" id="SNZP01000015">
    <property type="protein sequence ID" value="TDR73066.1"/>
    <property type="molecule type" value="Genomic_DNA"/>
</dbReference>
<keyword evidence="3" id="KW-1185">Reference proteome</keyword>
<comment type="caution">
    <text evidence="2">The sequence shown here is derived from an EMBL/GenBank/DDBJ whole genome shotgun (WGS) entry which is preliminary data.</text>
</comment>
<accession>A0A4R7B162</accession>
<feature type="domain" description="GGDEF" evidence="1">
    <location>
        <begin position="211"/>
        <end position="326"/>
    </location>
</feature>
<organism evidence="2 3">
    <name type="scientific">Paludibacterium purpuratum</name>
    <dbReference type="NCBI Taxonomy" id="1144873"/>
    <lineage>
        <taxon>Bacteria</taxon>
        <taxon>Pseudomonadati</taxon>
        <taxon>Pseudomonadota</taxon>
        <taxon>Betaproteobacteria</taxon>
        <taxon>Neisseriales</taxon>
        <taxon>Chromobacteriaceae</taxon>
        <taxon>Paludibacterium</taxon>
    </lineage>
</organism>
<dbReference type="PROSITE" id="PS50887">
    <property type="entry name" value="GGDEF"/>
    <property type="match status" value="1"/>
</dbReference>
<dbReference type="RefSeq" id="WP_166642314.1">
    <property type="nucleotide sequence ID" value="NZ_SNZP01000015.1"/>
</dbReference>
<dbReference type="InterPro" id="IPR000160">
    <property type="entry name" value="GGDEF_dom"/>
</dbReference>
<dbReference type="Gene3D" id="3.30.70.270">
    <property type="match status" value="1"/>
</dbReference>
<dbReference type="PANTHER" id="PTHR43102">
    <property type="entry name" value="SLR1143 PROTEIN"/>
    <property type="match status" value="1"/>
</dbReference>
<protein>
    <submittedName>
        <fullName evidence="2">Diguanylate cyclase with GAF sensor</fullName>
    </submittedName>
</protein>
<reference evidence="2 3" key="1">
    <citation type="submission" date="2019-03" db="EMBL/GenBank/DDBJ databases">
        <title>Genomic Encyclopedia of Type Strains, Phase III (KMG-III): the genomes of soil and plant-associated and newly described type strains.</title>
        <authorList>
            <person name="Whitman W."/>
        </authorList>
    </citation>
    <scope>NUCLEOTIDE SEQUENCE [LARGE SCALE GENOMIC DNA]</scope>
    <source>
        <strain evidence="2 3">CECT 8976</strain>
    </source>
</reference>
<proteinExistence type="predicted"/>
<dbReference type="InterPro" id="IPR029787">
    <property type="entry name" value="Nucleotide_cyclase"/>
</dbReference>
<dbReference type="SUPFAM" id="SSF55073">
    <property type="entry name" value="Nucleotide cyclase"/>
    <property type="match status" value="1"/>
</dbReference>
<dbReference type="AlphaFoldDB" id="A0A4R7B162"/>
<dbReference type="Pfam" id="PF01590">
    <property type="entry name" value="GAF"/>
    <property type="match status" value="1"/>
</dbReference>
<gene>
    <name evidence="2" type="ORF">DFP86_11598</name>
</gene>
<name>A0A4R7B162_9NEIS</name>
<evidence type="ECO:0000259" key="1">
    <source>
        <dbReference type="PROSITE" id="PS50887"/>
    </source>
</evidence>